<comment type="caution">
    <text evidence="2">The sequence shown here is derived from an EMBL/GenBank/DDBJ whole genome shotgun (WGS) entry which is preliminary data.</text>
</comment>
<evidence type="ECO:0000313" key="3">
    <source>
        <dbReference type="Proteomes" id="UP000178235"/>
    </source>
</evidence>
<organism evidence="2 3">
    <name type="scientific">Candidatus Nomurabacteria bacterium RIFCSPHIGHO2_01_FULL_42_15</name>
    <dbReference type="NCBI Taxonomy" id="1801742"/>
    <lineage>
        <taxon>Bacteria</taxon>
        <taxon>Candidatus Nomuraibacteriota</taxon>
    </lineage>
</organism>
<reference evidence="2 3" key="1">
    <citation type="journal article" date="2016" name="Nat. Commun.">
        <title>Thousands of microbial genomes shed light on interconnected biogeochemical processes in an aquifer system.</title>
        <authorList>
            <person name="Anantharaman K."/>
            <person name="Brown C.T."/>
            <person name="Hug L.A."/>
            <person name="Sharon I."/>
            <person name="Castelle C.J."/>
            <person name="Probst A.J."/>
            <person name="Thomas B.C."/>
            <person name="Singh A."/>
            <person name="Wilkins M.J."/>
            <person name="Karaoz U."/>
            <person name="Brodie E.L."/>
            <person name="Williams K.H."/>
            <person name="Hubbard S.S."/>
            <person name="Banfield J.F."/>
        </authorList>
    </citation>
    <scope>NUCLEOTIDE SEQUENCE [LARGE SCALE GENOMIC DNA]</scope>
</reference>
<proteinExistence type="predicted"/>
<dbReference type="AlphaFoldDB" id="A0A1F6VGD8"/>
<gene>
    <name evidence="2" type="ORF">A2738_00195</name>
</gene>
<evidence type="ECO:0000313" key="2">
    <source>
        <dbReference type="EMBL" id="OGI68717.1"/>
    </source>
</evidence>
<dbReference type="EMBL" id="MFTS01000001">
    <property type="protein sequence ID" value="OGI68717.1"/>
    <property type="molecule type" value="Genomic_DNA"/>
</dbReference>
<keyword evidence="1" id="KW-0175">Coiled coil</keyword>
<accession>A0A1F6VGD8</accession>
<sequence>MKKVTKKLQSTTAPAFEKHQDFMGQQFKKVFEKLDHHSKILDQHSKILDQHSKVLDQHSKALDVILKEMQEQTRENREHRMMMNDLNRTDMIEHRKIEGLELRIEKLEEKIK</sequence>
<protein>
    <submittedName>
        <fullName evidence="2">Uncharacterized protein</fullName>
    </submittedName>
</protein>
<feature type="coiled-coil region" evidence="1">
    <location>
        <begin position="55"/>
        <end position="89"/>
    </location>
</feature>
<dbReference type="Proteomes" id="UP000178235">
    <property type="component" value="Unassembled WGS sequence"/>
</dbReference>
<name>A0A1F6VGD8_9BACT</name>
<evidence type="ECO:0000256" key="1">
    <source>
        <dbReference type="SAM" id="Coils"/>
    </source>
</evidence>